<dbReference type="PROSITE" id="PS51257">
    <property type="entry name" value="PROKAR_LIPOPROTEIN"/>
    <property type="match status" value="1"/>
</dbReference>
<dbReference type="AlphaFoldDB" id="A0A4Q1CMC8"/>
<dbReference type="Proteomes" id="UP000290204">
    <property type="component" value="Unassembled WGS sequence"/>
</dbReference>
<comment type="caution">
    <text evidence="1">The sequence shown here is derived from an EMBL/GenBank/DDBJ whole genome shotgun (WGS) entry which is preliminary data.</text>
</comment>
<gene>
    <name evidence="1" type="ORF">ESA94_03935</name>
</gene>
<sequence>MKMYILVKRHIPDKLVPVITAHASLACFRKFEHTANMQTWINGIFKKVVCVVTDAEFLNAQKEPDNITLTESSLDNQEVCIAFAPREEYAKMFKFLKMWRPQGPEQYTQQ</sequence>
<dbReference type="RefSeq" id="WP_129129544.1">
    <property type="nucleotide sequence ID" value="NZ_SDHW01000001.1"/>
</dbReference>
<dbReference type="EMBL" id="SDHW01000001">
    <property type="protein sequence ID" value="RXK62173.1"/>
    <property type="molecule type" value="Genomic_DNA"/>
</dbReference>
<protein>
    <submittedName>
        <fullName evidence="1">Uncharacterized protein</fullName>
    </submittedName>
</protein>
<evidence type="ECO:0000313" key="1">
    <source>
        <dbReference type="EMBL" id="RXK62173.1"/>
    </source>
</evidence>
<proteinExistence type="predicted"/>
<dbReference type="OrthoDB" id="6647803at2"/>
<evidence type="ECO:0000313" key="2">
    <source>
        <dbReference type="Proteomes" id="UP000290204"/>
    </source>
</evidence>
<accession>A0A4Q1CMC8</accession>
<keyword evidence="2" id="KW-1185">Reference proteome</keyword>
<reference evidence="1 2" key="1">
    <citation type="submission" date="2019-01" db="EMBL/GenBank/DDBJ databases">
        <title>Lacibacter sp. strain TTM-7.</title>
        <authorList>
            <person name="Chen W.-M."/>
        </authorList>
    </citation>
    <scope>NUCLEOTIDE SEQUENCE [LARGE SCALE GENOMIC DNA]</scope>
    <source>
        <strain evidence="1 2">TTM-7</strain>
    </source>
</reference>
<name>A0A4Q1CMC8_9BACT</name>
<organism evidence="1 2">
    <name type="scientific">Lacibacter luteus</name>
    <dbReference type="NCBI Taxonomy" id="2508719"/>
    <lineage>
        <taxon>Bacteria</taxon>
        <taxon>Pseudomonadati</taxon>
        <taxon>Bacteroidota</taxon>
        <taxon>Chitinophagia</taxon>
        <taxon>Chitinophagales</taxon>
        <taxon>Chitinophagaceae</taxon>
        <taxon>Lacibacter</taxon>
    </lineage>
</organism>